<feature type="domain" description="LysM" evidence="1">
    <location>
        <begin position="92"/>
        <end position="139"/>
    </location>
</feature>
<dbReference type="SUPFAM" id="SSF54106">
    <property type="entry name" value="LysM domain"/>
    <property type="match status" value="2"/>
</dbReference>
<dbReference type="Gramene" id="ERM96358">
    <property type="protein sequence ID" value="ERM96358"/>
    <property type="gene ID" value="AMTR_s00001p00224430"/>
</dbReference>
<organism evidence="2 3">
    <name type="scientific">Amborella trichopoda</name>
    <dbReference type="NCBI Taxonomy" id="13333"/>
    <lineage>
        <taxon>Eukaryota</taxon>
        <taxon>Viridiplantae</taxon>
        <taxon>Streptophyta</taxon>
        <taxon>Embryophyta</taxon>
        <taxon>Tracheophyta</taxon>
        <taxon>Spermatophyta</taxon>
        <taxon>Magnoliopsida</taxon>
        <taxon>Amborellales</taxon>
        <taxon>Amborellaceae</taxon>
        <taxon>Amborella</taxon>
    </lineage>
</organism>
<dbReference type="AlphaFoldDB" id="W1NLF6"/>
<reference evidence="3" key="1">
    <citation type="journal article" date="2013" name="Science">
        <title>The Amborella genome and the evolution of flowering plants.</title>
        <authorList>
            <consortium name="Amborella Genome Project"/>
        </authorList>
    </citation>
    <scope>NUCLEOTIDE SEQUENCE [LARGE SCALE GENOMIC DNA]</scope>
</reference>
<evidence type="ECO:0000259" key="1">
    <source>
        <dbReference type="PROSITE" id="PS51782"/>
    </source>
</evidence>
<dbReference type="GO" id="GO:0008061">
    <property type="term" value="F:chitin binding"/>
    <property type="evidence" value="ECO:0000318"/>
    <property type="project" value="GO_Central"/>
</dbReference>
<dbReference type="Proteomes" id="UP000017836">
    <property type="component" value="Unassembled WGS sequence"/>
</dbReference>
<dbReference type="EMBL" id="KI397142">
    <property type="protein sequence ID" value="ERM96358.1"/>
    <property type="molecule type" value="Genomic_DNA"/>
</dbReference>
<sequence length="281" mass="29845">MAMLPASTGLGFSCKSPSSTTCQAFVGYFPQNTTTAHNITALFSLYSASSLFAANSLPASTPSSHSFPSGRPVRVPIICRCTNGIGISDGTPNYTVVKDDTLSLISETLFSGLLTFPDIAQVNNISDPNRILVGQKLWIPLPCSCDEVEERRVAHYAHVVVAGSTTDEIVARFGVKKSVLLSLNNITDSSLKAGAVLDVPLPACYATMDDRSMDHNLIVPNGSYALTANDCVECLCNSTDLRLQCKPFQVTNICPSMSCEVSGLANDLPLGNTTNVTLGQI</sequence>
<dbReference type="PROSITE" id="PS51782">
    <property type="entry name" value="LYSM"/>
    <property type="match status" value="2"/>
</dbReference>
<evidence type="ECO:0000313" key="2">
    <source>
        <dbReference type="EMBL" id="ERM96358.1"/>
    </source>
</evidence>
<dbReference type="HOGENOM" id="CLU_047073_0_0_1"/>
<evidence type="ECO:0000313" key="3">
    <source>
        <dbReference type="Proteomes" id="UP000017836"/>
    </source>
</evidence>
<dbReference type="SMART" id="SM00257">
    <property type="entry name" value="LysM"/>
    <property type="match status" value="2"/>
</dbReference>
<protein>
    <recommendedName>
        <fullName evidence="1">LysM domain-containing protein</fullName>
    </recommendedName>
</protein>
<dbReference type="GO" id="GO:0005886">
    <property type="term" value="C:plasma membrane"/>
    <property type="evidence" value="ECO:0007669"/>
    <property type="project" value="EnsemblPlants"/>
</dbReference>
<accession>W1NLF6</accession>
<dbReference type="InterPro" id="IPR018392">
    <property type="entry name" value="LysM"/>
</dbReference>
<dbReference type="OMA" id="ITANDCI"/>
<keyword evidence="3" id="KW-1185">Reference proteome</keyword>
<gene>
    <name evidence="2" type="ORF">AMTR_s00001p00224430</name>
</gene>
<proteinExistence type="predicted"/>
<dbReference type="Pfam" id="PF01476">
    <property type="entry name" value="LysM"/>
    <property type="match status" value="2"/>
</dbReference>
<dbReference type="CDD" id="cd00118">
    <property type="entry name" value="LysM"/>
    <property type="match status" value="2"/>
</dbReference>
<name>W1NLF6_AMBTC</name>
<dbReference type="InterPro" id="IPR036779">
    <property type="entry name" value="LysM_dom_sf"/>
</dbReference>
<feature type="domain" description="LysM" evidence="1">
    <location>
        <begin position="156"/>
        <end position="199"/>
    </location>
</feature>
<dbReference type="Gene3D" id="3.10.350.10">
    <property type="entry name" value="LysM domain"/>
    <property type="match status" value="2"/>
</dbReference>
<dbReference type="eggNOG" id="ENOG502QQ9K">
    <property type="taxonomic scope" value="Eukaryota"/>
</dbReference>
<dbReference type="PANTHER" id="PTHR33734:SF11">
    <property type="entry name" value="LYSM DOMAIN-CONTAINING GPI-ANCHORED PROTEIN 2"/>
    <property type="match status" value="1"/>
</dbReference>
<dbReference type="PANTHER" id="PTHR33734">
    <property type="entry name" value="LYSM DOMAIN-CONTAINING GPI-ANCHORED PROTEIN 2"/>
    <property type="match status" value="1"/>
</dbReference>